<reference evidence="2" key="1">
    <citation type="submission" date="2017-05" db="EMBL/GenBank/DDBJ databases">
        <title>Draft genome sequence of Geobacter pelophilus, a iron(III)-reducing bacteria.</title>
        <authorList>
            <person name="Aoyagi T."/>
            <person name="Koike H."/>
            <person name="Morita T."/>
            <person name="Sato Y."/>
            <person name="Habe H."/>
            <person name="Hori T."/>
        </authorList>
    </citation>
    <scope>NUCLEOTIDE SEQUENCE [LARGE SCALE GENOMIC DNA]</scope>
    <source>
        <strain evidence="2">Drf2</strain>
    </source>
</reference>
<dbReference type="RefSeq" id="WP_085811914.1">
    <property type="nucleotide sequence ID" value="NZ_BDQG01000001.1"/>
</dbReference>
<comment type="caution">
    <text evidence="1">The sequence shown here is derived from an EMBL/GenBank/DDBJ whole genome shotgun (WGS) entry which is preliminary data.</text>
</comment>
<name>A0ABQ0MEE2_9BACT</name>
<proteinExistence type="predicted"/>
<dbReference type="EMBL" id="BDQG01000001">
    <property type="protein sequence ID" value="GAW65469.1"/>
    <property type="molecule type" value="Genomic_DNA"/>
</dbReference>
<evidence type="ECO:0008006" key="3">
    <source>
        <dbReference type="Google" id="ProtNLM"/>
    </source>
</evidence>
<protein>
    <recommendedName>
        <fullName evidence="3">Spo0E like sporulation regulatory protein</fullName>
    </recommendedName>
</protein>
<gene>
    <name evidence="1" type="ORF">GPEL0_01f0374</name>
</gene>
<accession>A0ABQ0MEE2</accession>
<keyword evidence="2" id="KW-1185">Reference proteome</keyword>
<sequence>MTTELREERLQELGESNYLMLKDTYCSIQQLKGLVDRMHASYLQHGISFEMDTLMAVKLTMDRLFDELERYLRPECDPDSAYDEALAEEP</sequence>
<organism evidence="1 2">
    <name type="scientific">Geoanaerobacter pelophilus</name>
    <dbReference type="NCBI Taxonomy" id="60036"/>
    <lineage>
        <taxon>Bacteria</taxon>
        <taxon>Pseudomonadati</taxon>
        <taxon>Thermodesulfobacteriota</taxon>
        <taxon>Desulfuromonadia</taxon>
        <taxon>Geobacterales</taxon>
        <taxon>Geobacteraceae</taxon>
        <taxon>Geoanaerobacter</taxon>
    </lineage>
</organism>
<evidence type="ECO:0000313" key="1">
    <source>
        <dbReference type="EMBL" id="GAW65469.1"/>
    </source>
</evidence>
<dbReference type="Proteomes" id="UP000194153">
    <property type="component" value="Unassembled WGS sequence"/>
</dbReference>
<evidence type="ECO:0000313" key="2">
    <source>
        <dbReference type="Proteomes" id="UP000194153"/>
    </source>
</evidence>